<evidence type="ECO:0008006" key="3">
    <source>
        <dbReference type="Google" id="ProtNLM"/>
    </source>
</evidence>
<sequence length="46" mass="4809">MTDQPSMRLLGKVIVVTGAARGQGRSAALRFAAEGVEAVEGDLIHE</sequence>
<dbReference type="EMBL" id="CP120992">
    <property type="protein sequence ID" value="WLQ39979.1"/>
    <property type="molecule type" value="Genomic_DNA"/>
</dbReference>
<accession>A0ABY9I043</accession>
<dbReference type="Proteomes" id="UP001229952">
    <property type="component" value="Chromosome"/>
</dbReference>
<gene>
    <name evidence="1" type="ORF">P8A22_08145</name>
</gene>
<reference evidence="1 2" key="1">
    <citation type="submission" date="2023-03" db="EMBL/GenBank/DDBJ databases">
        <title>Isolation and description of six Streptomyces strains from soil environments, able to metabolize different microbial glucans.</title>
        <authorList>
            <person name="Widen T."/>
            <person name="Larsbrink J."/>
        </authorList>
    </citation>
    <scope>NUCLEOTIDE SEQUENCE [LARGE SCALE GENOMIC DNA]</scope>
    <source>
        <strain evidence="1 2">Mut2</strain>
    </source>
</reference>
<keyword evidence="2" id="KW-1185">Reference proteome</keyword>
<evidence type="ECO:0000313" key="2">
    <source>
        <dbReference type="Proteomes" id="UP001229952"/>
    </source>
</evidence>
<dbReference type="Gene3D" id="3.40.50.720">
    <property type="entry name" value="NAD(P)-binding Rossmann-like Domain"/>
    <property type="match status" value="1"/>
</dbReference>
<dbReference type="RefSeq" id="WP_306086484.1">
    <property type="nucleotide sequence ID" value="NZ_CP120992.1"/>
</dbReference>
<protein>
    <recommendedName>
        <fullName evidence="3">SDR family NAD(P)-dependent oxidoreductase</fullName>
    </recommendedName>
</protein>
<dbReference type="SUPFAM" id="SSF51735">
    <property type="entry name" value="NAD(P)-binding Rossmann-fold domains"/>
    <property type="match status" value="1"/>
</dbReference>
<dbReference type="InterPro" id="IPR036291">
    <property type="entry name" value="NAD(P)-bd_dom_sf"/>
</dbReference>
<proteinExistence type="predicted"/>
<organism evidence="1 2">
    <name type="scientific">Streptomyces laculatispora</name>
    <dbReference type="NCBI Taxonomy" id="887464"/>
    <lineage>
        <taxon>Bacteria</taxon>
        <taxon>Bacillati</taxon>
        <taxon>Actinomycetota</taxon>
        <taxon>Actinomycetes</taxon>
        <taxon>Kitasatosporales</taxon>
        <taxon>Streptomycetaceae</taxon>
        <taxon>Streptomyces</taxon>
    </lineage>
</organism>
<name>A0ABY9I043_9ACTN</name>
<evidence type="ECO:0000313" key="1">
    <source>
        <dbReference type="EMBL" id="WLQ39979.1"/>
    </source>
</evidence>